<dbReference type="GeneID" id="9229043"/>
<dbReference type="AlphaFoldDB" id="C5FIC6"/>
<evidence type="ECO:0000256" key="2">
    <source>
        <dbReference type="ARBA" id="ARBA00022741"/>
    </source>
</evidence>
<dbReference type="CDD" id="cd00641">
    <property type="entry name" value="GTP_cyclohydro2"/>
    <property type="match status" value="1"/>
</dbReference>
<dbReference type="OMA" id="KGRMWED"/>
<dbReference type="PANTHER" id="PTHR47259:SF2">
    <property type="entry name" value="URACIL-REGULATED PROTEIN 1"/>
    <property type="match status" value="1"/>
</dbReference>
<name>C5FIC6_ARTOC</name>
<keyword evidence="2" id="KW-0547">Nucleotide-binding</keyword>
<keyword evidence="9" id="KW-1185">Reference proteome</keyword>
<evidence type="ECO:0000313" key="9">
    <source>
        <dbReference type="Proteomes" id="UP000002035"/>
    </source>
</evidence>
<keyword evidence="3 8" id="KW-0378">Hydrolase</keyword>
<dbReference type="RefSeq" id="XP_002848991.1">
    <property type="nucleotide sequence ID" value="XM_002848945.1"/>
</dbReference>
<evidence type="ECO:0000313" key="8">
    <source>
        <dbReference type="EMBL" id="EEQ29106.1"/>
    </source>
</evidence>
<dbReference type="GO" id="GO:0009231">
    <property type="term" value="P:riboflavin biosynthetic process"/>
    <property type="evidence" value="ECO:0007669"/>
    <property type="project" value="InterPro"/>
</dbReference>
<dbReference type="PANTHER" id="PTHR47259">
    <property type="match status" value="1"/>
</dbReference>
<protein>
    <submittedName>
        <fullName evidence="8">GTP cyclohydrolase II</fullName>
    </submittedName>
</protein>
<dbReference type="NCBIfam" id="NF005536">
    <property type="entry name" value="PRK07198.1"/>
    <property type="match status" value="1"/>
</dbReference>
<evidence type="ECO:0000256" key="1">
    <source>
        <dbReference type="ARBA" id="ARBA00008131"/>
    </source>
</evidence>
<dbReference type="STRING" id="554155.C5FIC6"/>
<sequence length="519" mass="57812">MSSKGAQTESTGPKDPPVEQQSSDGPKNPQYKAAGEKEENPILAQVLAAVKRLELDQGRLSLLLDAMNGRIENISFNKDIVKMMTEDQALDREFPPESMPAPSAEVDERLRSSREEATIAPISPSTLKTPKRGGTSRIILTTYPGQSGIDPIKMDWGNMDAKARGPVVVSRQYDTVRRRNAKIGPFPQWGDKKKIVAMDPWGHLAPWLFEELRTDHQLDIRPTIAITRAHMKLPELAESVKAGRLVPDGKICLNETGELAVTKVAVEPVWYLPGVAERFGIDEGSLRRALFEVTGGSYPELITRGDIKVFLPPIGGLTVYIFGDPAKMADPNAKLALRIHDECNGSDVFGSDICTCRPYLIFGVEEAVKEAQKGGSGVVIYFRKEGRALGEVTKYLVYNARASEYFKRTENIAGVKDMRFQALMPDILHWLGITKIDRMLSMSNMKHDAIVEQGIPILERVPIPDELIPEDSRVEIDAKIHAGYFTSGKVMNMEELANVRGRQWDDVDVSYHLRTYRKT</sequence>
<dbReference type="Proteomes" id="UP000002035">
    <property type="component" value="Unassembled WGS sequence"/>
</dbReference>
<dbReference type="eggNOG" id="KOG1284">
    <property type="taxonomic scope" value="Eukaryota"/>
</dbReference>
<feature type="domain" description="GTP cyclohydrolase N-terminal" evidence="7">
    <location>
        <begin position="137"/>
        <end position="181"/>
    </location>
</feature>
<dbReference type="InterPro" id="IPR036144">
    <property type="entry name" value="RibA-like_sf"/>
</dbReference>
<evidence type="ECO:0000256" key="3">
    <source>
        <dbReference type="ARBA" id="ARBA00022801"/>
    </source>
</evidence>
<accession>C5FIC6</accession>
<dbReference type="Pfam" id="PF00925">
    <property type="entry name" value="GTP_cyclohydro2"/>
    <property type="match status" value="1"/>
</dbReference>
<evidence type="ECO:0000259" key="6">
    <source>
        <dbReference type="Pfam" id="PF00925"/>
    </source>
</evidence>
<feature type="region of interest" description="Disordered" evidence="5">
    <location>
        <begin position="110"/>
        <end position="133"/>
    </location>
</feature>
<dbReference type="OrthoDB" id="57939at2759"/>
<evidence type="ECO:0000256" key="4">
    <source>
        <dbReference type="ARBA" id="ARBA00023134"/>
    </source>
</evidence>
<gene>
    <name evidence="8" type="ORF">MCYG_01925</name>
</gene>
<feature type="region of interest" description="Disordered" evidence="5">
    <location>
        <begin position="1"/>
        <end position="37"/>
    </location>
</feature>
<evidence type="ECO:0000256" key="5">
    <source>
        <dbReference type="SAM" id="MobiDB-lite"/>
    </source>
</evidence>
<dbReference type="Pfam" id="PF12471">
    <property type="entry name" value="GTP_CH_N"/>
    <property type="match status" value="2"/>
</dbReference>
<proteinExistence type="inferred from homology"/>
<feature type="domain" description="GTP cyclohydrolase II" evidence="6">
    <location>
        <begin position="326"/>
        <end position="462"/>
    </location>
</feature>
<dbReference type="EMBL" id="DS995702">
    <property type="protein sequence ID" value="EEQ29106.1"/>
    <property type="molecule type" value="Genomic_DNA"/>
</dbReference>
<dbReference type="VEuPathDB" id="FungiDB:MCYG_01925"/>
<dbReference type="InterPro" id="IPR032677">
    <property type="entry name" value="GTP_cyclohydro_II"/>
</dbReference>
<comment type="similarity">
    <text evidence="1">Belongs to the GTP cyclohydrolase II family.</text>
</comment>
<dbReference type="GO" id="GO:0005525">
    <property type="term" value="F:GTP binding"/>
    <property type="evidence" value="ECO:0007669"/>
    <property type="project" value="UniProtKB-KW"/>
</dbReference>
<dbReference type="Gene3D" id="3.40.50.10990">
    <property type="entry name" value="GTP cyclohydrolase II"/>
    <property type="match status" value="1"/>
</dbReference>
<keyword evidence="4" id="KW-0342">GTP-binding</keyword>
<dbReference type="GO" id="GO:0003935">
    <property type="term" value="F:GTP cyclohydrolase II activity"/>
    <property type="evidence" value="ECO:0007669"/>
    <property type="project" value="InterPro"/>
</dbReference>
<reference evidence="9" key="1">
    <citation type="journal article" date="2012" name="MBio">
        <title>Comparative genome analysis of Trichophyton rubrum and related dermatophytes reveals candidate genes involved in infection.</title>
        <authorList>
            <person name="Martinez D.A."/>
            <person name="Oliver B.G."/>
            <person name="Graeser Y."/>
            <person name="Goldberg J.M."/>
            <person name="Li W."/>
            <person name="Martinez-Rossi N.M."/>
            <person name="Monod M."/>
            <person name="Shelest E."/>
            <person name="Barton R.C."/>
            <person name="Birch E."/>
            <person name="Brakhage A.A."/>
            <person name="Chen Z."/>
            <person name="Gurr S.J."/>
            <person name="Heiman D."/>
            <person name="Heitman J."/>
            <person name="Kosti I."/>
            <person name="Rossi A."/>
            <person name="Saif S."/>
            <person name="Samalova M."/>
            <person name="Saunders C.W."/>
            <person name="Shea T."/>
            <person name="Summerbell R.C."/>
            <person name="Xu J."/>
            <person name="Young S."/>
            <person name="Zeng Q."/>
            <person name="Birren B.W."/>
            <person name="Cuomo C.A."/>
            <person name="White T.C."/>
        </authorList>
    </citation>
    <scope>NUCLEOTIDE SEQUENCE [LARGE SCALE GENOMIC DNA]</scope>
    <source>
        <strain evidence="9">ATCC MYA-4605 / CBS 113480</strain>
    </source>
</reference>
<dbReference type="SUPFAM" id="SSF142695">
    <property type="entry name" value="RibA-like"/>
    <property type="match status" value="1"/>
</dbReference>
<organism evidence="8 9">
    <name type="scientific">Arthroderma otae (strain ATCC MYA-4605 / CBS 113480)</name>
    <name type="common">Microsporum canis</name>
    <dbReference type="NCBI Taxonomy" id="554155"/>
    <lineage>
        <taxon>Eukaryota</taxon>
        <taxon>Fungi</taxon>
        <taxon>Dikarya</taxon>
        <taxon>Ascomycota</taxon>
        <taxon>Pezizomycotina</taxon>
        <taxon>Eurotiomycetes</taxon>
        <taxon>Eurotiomycetidae</taxon>
        <taxon>Onygenales</taxon>
        <taxon>Arthrodermataceae</taxon>
        <taxon>Microsporum</taxon>
    </lineage>
</organism>
<evidence type="ECO:0000259" key="7">
    <source>
        <dbReference type="Pfam" id="PF12471"/>
    </source>
</evidence>
<feature type="domain" description="GTP cyclohydrolase N-terminal" evidence="7">
    <location>
        <begin position="182"/>
        <end position="292"/>
    </location>
</feature>
<dbReference type="HOGENOM" id="CLU_029639_1_0_1"/>
<feature type="compositionally biased region" description="Polar residues" evidence="5">
    <location>
        <begin position="1"/>
        <end position="11"/>
    </location>
</feature>
<dbReference type="InterPro" id="IPR022163">
    <property type="entry name" value="GTP_CH_N"/>
</dbReference>
<dbReference type="InterPro" id="IPR000926">
    <property type="entry name" value="RibA"/>
</dbReference>